<dbReference type="Pfam" id="PF10186">
    <property type="entry name" value="ATG14"/>
    <property type="match status" value="1"/>
</dbReference>
<proteinExistence type="predicted"/>
<accession>A0A210PVB6</accession>
<feature type="compositionally biased region" description="Polar residues" evidence="3">
    <location>
        <begin position="411"/>
        <end position="431"/>
    </location>
</feature>
<sequence length="717" mass="81165">MDDDCRLLLDWTVHLTGLNFFADKLQQDTVKYSPNTVVFGMFDKFFIAPDINKGKVEPLMTLPVEVGTAKKSYTSASLERIYTVLRAIKQTQVSVSRVHRSIEDRLLSSQEKTQKLCEREATLLKVRQLRSELTWQATNLQADHEECDKHKQRYQTAKNQLDERFALLEQERAHLIDRKKLNNQSRESLIKENAQLWIRRKQLTGELATNVYPITESKKSDQKSDLFVCGVKLPNSEEFQSQTDMMVSVSLGYVCHMVMMMSDILDIPLRYPMIHHGSRSLIRDHIHTKLLDKDREFPLFAKGKEKFQFNYGVFLLNKNISQLRYYCGLGTTDLRQTLNNIKSLLELRLDVRMDTPGIRRIGPGDEGRDRSVYDFDRTDTQSSLASGGRFSLPDSTDMTTLDVTSKENKNNHSPGECQNSSQIGGQETNGTRPEKRPDEELEEIFRPSEDRFFKISNPVSEQLDMFNDMNVIQEDFGRFEIIDENSVISRDHVTDDGCDQRDVRSAIMGKSNASQLMGDNSVYSVVDKEDLSFNNQGPKKGKQVLHVDSANLRVGVGGDITLHNTGNFDQLDDEPARSAGNDCDKTDMEKGVSSLDRGDNSTGSNEPEITTKHQTNVEPSSSEYSKDNCDTEHQNQSNSLSISGFPESGDQKPSVLPRDSSTDSDSSDNFRSFKTSAFKHSNDLVVNQVDSDTKSYESLNSGSSPQEALSERETTYS</sequence>
<feature type="compositionally biased region" description="Polar residues" evidence="3">
    <location>
        <begin position="669"/>
        <end position="707"/>
    </location>
</feature>
<feature type="coiled-coil region" evidence="2">
    <location>
        <begin position="140"/>
        <end position="178"/>
    </location>
</feature>
<evidence type="ECO:0000313" key="5">
    <source>
        <dbReference type="Proteomes" id="UP000242188"/>
    </source>
</evidence>
<feature type="compositionally biased region" description="Polar residues" evidence="3">
    <location>
        <begin position="393"/>
        <end position="403"/>
    </location>
</feature>
<comment type="caution">
    <text evidence="4">The sequence shown here is derived from an EMBL/GenBank/DDBJ whole genome shotgun (WGS) entry which is preliminary data.</text>
</comment>
<feature type="region of interest" description="Disordered" evidence="3">
    <location>
        <begin position="565"/>
        <end position="717"/>
    </location>
</feature>
<name>A0A210PVB6_MIZYE</name>
<dbReference type="GO" id="GO:0032991">
    <property type="term" value="C:protein-containing complex"/>
    <property type="evidence" value="ECO:0007669"/>
    <property type="project" value="UniProtKB-ARBA"/>
</dbReference>
<dbReference type="OrthoDB" id="72772at2759"/>
<evidence type="ECO:0000256" key="1">
    <source>
        <dbReference type="ARBA" id="ARBA00023054"/>
    </source>
</evidence>
<protein>
    <submittedName>
        <fullName evidence="4">UV radiation resistance-associated gene protein</fullName>
    </submittedName>
</protein>
<evidence type="ECO:0000256" key="2">
    <source>
        <dbReference type="SAM" id="Coils"/>
    </source>
</evidence>
<evidence type="ECO:0000256" key="3">
    <source>
        <dbReference type="SAM" id="MobiDB-lite"/>
    </source>
</evidence>
<dbReference type="PANTHER" id="PTHR15157">
    <property type="entry name" value="UV RADIATION RESISTANCE-ASSOCIATED GENE PROTEIN"/>
    <property type="match status" value="1"/>
</dbReference>
<dbReference type="STRING" id="6573.A0A210PVB6"/>
<evidence type="ECO:0000313" key="4">
    <source>
        <dbReference type="EMBL" id="OWF40438.1"/>
    </source>
</evidence>
<feature type="compositionally biased region" description="Basic and acidic residues" evidence="3">
    <location>
        <begin position="362"/>
        <end position="379"/>
    </location>
</feature>
<organism evidence="4 5">
    <name type="scientific">Mizuhopecten yessoensis</name>
    <name type="common">Japanese scallop</name>
    <name type="synonym">Patinopecten yessoensis</name>
    <dbReference type="NCBI Taxonomy" id="6573"/>
    <lineage>
        <taxon>Eukaryota</taxon>
        <taxon>Metazoa</taxon>
        <taxon>Spiralia</taxon>
        <taxon>Lophotrochozoa</taxon>
        <taxon>Mollusca</taxon>
        <taxon>Bivalvia</taxon>
        <taxon>Autobranchia</taxon>
        <taxon>Pteriomorphia</taxon>
        <taxon>Pectinida</taxon>
        <taxon>Pectinoidea</taxon>
        <taxon>Pectinidae</taxon>
        <taxon>Mizuhopecten</taxon>
    </lineage>
</organism>
<dbReference type="GO" id="GO:0035493">
    <property type="term" value="P:SNARE complex assembly"/>
    <property type="evidence" value="ECO:0007669"/>
    <property type="project" value="TreeGrafter"/>
</dbReference>
<feature type="region of interest" description="Disordered" evidence="3">
    <location>
        <begin position="356"/>
        <end position="439"/>
    </location>
</feature>
<dbReference type="Proteomes" id="UP000242188">
    <property type="component" value="Unassembled WGS sequence"/>
</dbReference>
<keyword evidence="1 2" id="KW-0175">Coiled coil</keyword>
<keyword evidence="5" id="KW-1185">Reference proteome</keyword>
<feature type="compositionally biased region" description="Basic and acidic residues" evidence="3">
    <location>
        <begin position="624"/>
        <end position="633"/>
    </location>
</feature>
<dbReference type="GO" id="GO:0000323">
    <property type="term" value="C:lytic vacuole"/>
    <property type="evidence" value="ECO:0007669"/>
    <property type="project" value="TreeGrafter"/>
</dbReference>
<reference evidence="4 5" key="1">
    <citation type="journal article" date="2017" name="Nat. Ecol. Evol.">
        <title>Scallop genome provides insights into evolution of bilaterian karyotype and development.</title>
        <authorList>
            <person name="Wang S."/>
            <person name="Zhang J."/>
            <person name="Jiao W."/>
            <person name="Li J."/>
            <person name="Xun X."/>
            <person name="Sun Y."/>
            <person name="Guo X."/>
            <person name="Huan P."/>
            <person name="Dong B."/>
            <person name="Zhang L."/>
            <person name="Hu X."/>
            <person name="Sun X."/>
            <person name="Wang J."/>
            <person name="Zhao C."/>
            <person name="Wang Y."/>
            <person name="Wang D."/>
            <person name="Huang X."/>
            <person name="Wang R."/>
            <person name="Lv J."/>
            <person name="Li Y."/>
            <person name="Zhang Z."/>
            <person name="Liu B."/>
            <person name="Lu W."/>
            <person name="Hui Y."/>
            <person name="Liang J."/>
            <person name="Zhou Z."/>
            <person name="Hou R."/>
            <person name="Li X."/>
            <person name="Liu Y."/>
            <person name="Li H."/>
            <person name="Ning X."/>
            <person name="Lin Y."/>
            <person name="Zhao L."/>
            <person name="Xing Q."/>
            <person name="Dou J."/>
            <person name="Li Y."/>
            <person name="Mao J."/>
            <person name="Guo H."/>
            <person name="Dou H."/>
            <person name="Li T."/>
            <person name="Mu C."/>
            <person name="Jiang W."/>
            <person name="Fu Q."/>
            <person name="Fu X."/>
            <person name="Miao Y."/>
            <person name="Liu J."/>
            <person name="Yu Q."/>
            <person name="Li R."/>
            <person name="Liao H."/>
            <person name="Li X."/>
            <person name="Kong Y."/>
            <person name="Jiang Z."/>
            <person name="Chourrout D."/>
            <person name="Li R."/>
            <person name="Bao Z."/>
        </authorList>
    </citation>
    <scope>NUCLEOTIDE SEQUENCE [LARGE SCALE GENOMIC DNA]</scope>
    <source>
        <strain evidence="4 5">PY_sf001</strain>
    </source>
</reference>
<dbReference type="EMBL" id="NEDP02005463">
    <property type="protein sequence ID" value="OWF40438.1"/>
    <property type="molecule type" value="Genomic_DNA"/>
</dbReference>
<dbReference type="PANTHER" id="PTHR15157:SF5">
    <property type="entry name" value="UV RADIATION RESISTANCE-ASSOCIATED GENE PROTEIN"/>
    <property type="match status" value="1"/>
</dbReference>
<dbReference type="AlphaFoldDB" id="A0A210PVB6"/>
<gene>
    <name evidence="4" type="ORF">KP79_PYT20843</name>
</gene>
<dbReference type="GO" id="GO:0005768">
    <property type="term" value="C:endosome"/>
    <property type="evidence" value="ECO:0007669"/>
    <property type="project" value="TreeGrafter"/>
</dbReference>
<feature type="compositionally biased region" description="Polar residues" evidence="3">
    <location>
        <begin position="600"/>
        <end position="623"/>
    </location>
</feature>
<dbReference type="InterPro" id="IPR018791">
    <property type="entry name" value="UV_resistance/autophagy_Atg14"/>
</dbReference>
<dbReference type="GO" id="GO:0000149">
    <property type="term" value="F:SNARE binding"/>
    <property type="evidence" value="ECO:0007669"/>
    <property type="project" value="TreeGrafter"/>
</dbReference>